<evidence type="ECO:0000256" key="1">
    <source>
        <dbReference type="PIRSR" id="PIRSR005902-1"/>
    </source>
</evidence>
<reference evidence="2 3" key="1">
    <citation type="submission" date="2006-02" db="EMBL/GenBank/DDBJ databases">
        <authorList>
            <person name="Pinhassi J."/>
            <person name="Pedros-Alio C."/>
            <person name="Ferriera S."/>
            <person name="Johnson J."/>
            <person name="Kravitz S."/>
            <person name="Halpern A."/>
            <person name="Remington K."/>
            <person name="Beeson K."/>
            <person name="Tran B."/>
            <person name="Rogers Y.-H."/>
            <person name="Friedman R."/>
            <person name="Venter J.C."/>
        </authorList>
    </citation>
    <scope>NUCLEOTIDE SEQUENCE [LARGE SCALE GENOMIC DNA]</scope>
    <source>
        <strain evidence="2 3">MED297</strain>
    </source>
</reference>
<dbReference type="GO" id="GO:0016788">
    <property type="term" value="F:hydrolase activity, acting on ester bonds"/>
    <property type="evidence" value="ECO:0007669"/>
    <property type="project" value="InterPro"/>
</dbReference>
<evidence type="ECO:0000313" key="3">
    <source>
        <dbReference type="Proteomes" id="UP000005953"/>
    </source>
</evidence>
<feature type="binding site" evidence="1">
    <location>
        <position position="96"/>
    </location>
    <ligand>
        <name>a divalent metal cation</name>
        <dbReference type="ChEBI" id="CHEBI:60240"/>
        <label>1</label>
    </ligand>
</feature>
<name>A4BE99_9GAMM</name>
<keyword evidence="1" id="KW-0479">Metal-binding</keyword>
<dbReference type="Proteomes" id="UP000005953">
    <property type="component" value="Unassembled WGS sequence"/>
</dbReference>
<evidence type="ECO:0000313" key="2">
    <source>
        <dbReference type="EMBL" id="EAR09577.1"/>
    </source>
</evidence>
<protein>
    <submittedName>
        <fullName evidence="2">Hydrolase, TatD family protein</fullName>
    </submittedName>
</protein>
<dbReference type="AlphaFoldDB" id="A4BE99"/>
<feature type="binding site" evidence="1">
    <location>
        <position position="135"/>
    </location>
    <ligand>
        <name>a divalent metal cation</name>
        <dbReference type="ChEBI" id="CHEBI:60240"/>
        <label>2</label>
    </ligand>
</feature>
<dbReference type="RefSeq" id="WP_008042306.1">
    <property type="nucleotide sequence ID" value="NZ_CH724149.1"/>
</dbReference>
<organism evidence="2 3">
    <name type="scientific">Reinekea blandensis MED297</name>
    <dbReference type="NCBI Taxonomy" id="314283"/>
    <lineage>
        <taxon>Bacteria</taxon>
        <taxon>Pseudomonadati</taxon>
        <taxon>Pseudomonadota</taxon>
        <taxon>Gammaproteobacteria</taxon>
        <taxon>Oceanospirillales</taxon>
        <taxon>Saccharospirillaceae</taxon>
        <taxon>Reinekea</taxon>
    </lineage>
</organism>
<keyword evidence="3" id="KW-1185">Reference proteome</keyword>
<feature type="binding site" evidence="1">
    <location>
        <position position="16"/>
    </location>
    <ligand>
        <name>a divalent metal cation</name>
        <dbReference type="ChEBI" id="CHEBI:60240"/>
        <label>1</label>
    </ligand>
</feature>
<dbReference type="Gene3D" id="3.20.20.140">
    <property type="entry name" value="Metal-dependent hydrolases"/>
    <property type="match status" value="1"/>
</dbReference>
<dbReference type="EMBL" id="AAOE01000009">
    <property type="protein sequence ID" value="EAR09577.1"/>
    <property type="molecule type" value="Genomic_DNA"/>
</dbReference>
<accession>A4BE99</accession>
<dbReference type="PANTHER" id="PTHR46124">
    <property type="entry name" value="D-AMINOACYL-TRNA DEACYLASE"/>
    <property type="match status" value="1"/>
</dbReference>
<dbReference type="HOGENOM" id="CLU_031506_0_1_6"/>
<keyword evidence="2" id="KW-0378">Hydrolase</keyword>
<dbReference type="SUPFAM" id="SSF51556">
    <property type="entry name" value="Metallo-dependent hydrolases"/>
    <property type="match status" value="1"/>
</dbReference>
<dbReference type="InterPro" id="IPR032466">
    <property type="entry name" value="Metal_Hydrolase"/>
</dbReference>
<proteinExistence type="predicted"/>
<dbReference type="OrthoDB" id="9810005at2"/>
<dbReference type="CDD" id="cd01310">
    <property type="entry name" value="TatD_DNAse"/>
    <property type="match status" value="1"/>
</dbReference>
<feature type="binding site" evidence="1">
    <location>
        <position position="18"/>
    </location>
    <ligand>
        <name>a divalent metal cation</name>
        <dbReference type="ChEBI" id="CHEBI:60240"/>
        <label>1</label>
    </ligand>
</feature>
<dbReference type="Pfam" id="PF01026">
    <property type="entry name" value="TatD_DNase"/>
    <property type="match status" value="1"/>
</dbReference>
<feature type="binding site" evidence="1">
    <location>
        <position position="158"/>
    </location>
    <ligand>
        <name>a divalent metal cation</name>
        <dbReference type="ChEBI" id="CHEBI:60240"/>
        <label>2</label>
    </ligand>
</feature>
<dbReference type="STRING" id="314283.MED297_12637"/>
<gene>
    <name evidence="2" type="ORF">MED297_12637</name>
</gene>
<dbReference type="PIRSF" id="PIRSF005902">
    <property type="entry name" value="DNase_TatD"/>
    <property type="match status" value="1"/>
</dbReference>
<dbReference type="GO" id="GO:0005829">
    <property type="term" value="C:cytosol"/>
    <property type="evidence" value="ECO:0007669"/>
    <property type="project" value="TreeGrafter"/>
</dbReference>
<sequence>MPTIEGNKGDGWIDSHCHLNDLPEPETAWSQAVSGGIDRILIPGTHPEQWPQLRAMRSPQRPVALGTHPWFVQDPEREIEALRSALLNDEVAVIGEIGLDFYRGGKARPTPELQMAVFESQLALAAEYGKPVILHAVKAHQEIIRLLKKYPSVYGVVHAFAGSYPLAQQYLDQGFYLGIGPQLMRSTKLQDTVRSMAGERILLETDAPFMALQKQAVNPLLDLLVVAESVAELRSLSLAELQQQVAANSLQCFGTIWG</sequence>
<comment type="caution">
    <text evidence="2">The sequence shown here is derived from an EMBL/GenBank/DDBJ whole genome shotgun (WGS) entry which is preliminary data.</text>
</comment>
<feature type="binding site" evidence="1">
    <location>
        <position position="206"/>
    </location>
    <ligand>
        <name>a divalent metal cation</name>
        <dbReference type="ChEBI" id="CHEBI:60240"/>
        <label>1</label>
    </ligand>
</feature>
<dbReference type="PANTHER" id="PTHR46124:SF3">
    <property type="entry name" value="HYDROLASE"/>
    <property type="match status" value="1"/>
</dbReference>
<dbReference type="GO" id="GO:0046872">
    <property type="term" value="F:metal ion binding"/>
    <property type="evidence" value="ECO:0007669"/>
    <property type="project" value="UniProtKB-KW"/>
</dbReference>
<dbReference type="InterPro" id="IPR001130">
    <property type="entry name" value="TatD-like"/>
</dbReference>